<dbReference type="Pfam" id="PF04392">
    <property type="entry name" value="ABC_sub_bind"/>
    <property type="match status" value="1"/>
</dbReference>
<dbReference type="PANTHER" id="PTHR35271:SF1">
    <property type="entry name" value="ABC TRANSPORTER, SUBSTRATE-BINDING LIPOPROTEIN"/>
    <property type="match status" value="1"/>
</dbReference>
<keyword evidence="2" id="KW-1185">Reference proteome</keyword>
<gene>
    <name evidence="1" type="ORF">J5Y09_06160</name>
</gene>
<evidence type="ECO:0000313" key="1">
    <source>
        <dbReference type="EMBL" id="MBP0463486.1"/>
    </source>
</evidence>
<dbReference type="InterPro" id="IPR007487">
    <property type="entry name" value="ABC_transpt-TYRBP-like"/>
</dbReference>
<accession>A0ABS4AQ42</accession>
<organism evidence="1 2">
    <name type="scientific">Roseomonas nitratireducens</name>
    <dbReference type="NCBI Taxonomy" id="2820810"/>
    <lineage>
        <taxon>Bacteria</taxon>
        <taxon>Pseudomonadati</taxon>
        <taxon>Pseudomonadota</taxon>
        <taxon>Alphaproteobacteria</taxon>
        <taxon>Acetobacterales</taxon>
        <taxon>Roseomonadaceae</taxon>
        <taxon>Roseomonas</taxon>
    </lineage>
</organism>
<dbReference type="Proteomes" id="UP000680815">
    <property type="component" value="Unassembled WGS sequence"/>
</dbReference>
<dbReference type="PANTHER" id="PTHR35271">
    <property type="entry name" value="ABC TRANSPORTER, SUBSTRATE-BINDING LIPOPROTEIN-RELATED"/>
    <property type="match status" value="1"/>
</dbReference>
<dbReference type="EMBL" id="JAGIYZ010000004">
    <property type="protein sequence ID" value="MBP0463486.1"/>
    <property type="molecule type" value="Genomic_DNA"/>
</dbReference>
<sequence length="320" mass="33436">MIGRRAALALPLAAAARDADAQPRRPRRIGYVHSVSIGPANNATRIIGGHLRQRGFVDAQTLFLRAGRGDPAVLERAIEELLAHDPGALIAVGAPAVFAAARLGRGVPVVAVDLETDPVAAGLAASDARPGGHVTGLFLDQPSLAGKWLDLLLELAPATRHVVFLWDPATGPHQRDVAVVQAGRRRLTAAVVNPFDTDALPSALARAARGTVGVVMLTAPGITEHLGRIGGMLQAMGVPGVTFLANFVGSGFAMGYGVDQPHYFARAAVLAERILDGEDPGAIPIERPTRFRFAIDLRATGTLGLAVPHTLLALADEVLE</sequence>
<reference evidence="1 2" key="1">
    <citation type="submission" date="2021-03" db="EMBL/GenBank/DDBJ databases">
        <authorList>
            <person name="So Y."/>
        </authorList>
    </citation>
    <scope>NUCLEOTIDE SEQUENCE [LARGE SCALE GENOMIC DNA]</scope>
    <source>
        <strain evidence="1 2">PWR1</strain>
    </source>
</reference>
<protein>
    <submittedName>
        <fullName evidence="1">ABC transporter substrate-binding protein</fullName>
    </submittedName>
</protein>
<dbReference type="CDD" id="cd06325">
    <property type="entry name" value="PBP1_ABC_unchar_transporter"/>
    <property type="match status" value="1"/>
</dbReference>
<proteinExistence type="predicted"/>
<dbReference type="RefSeq" id="WP_209350876.1">
    <property type="nucleotide sequence ID" value="NZ_JAGIYZ010000004.1"/>
</dbReference>
<name>A0ABS4AQ42_9PROT</name>
<dbReference type="Gene3D" id="3.40.50.2300">
    <property type="match status" value="2"/>
</dbReference>
<comment type="caution">
    <text evidence="1">The sequence shown here is derived from an EMBL/GenBank/DDBJ whole genome shotgun (WGS) entry which is preliminary data.</text>
</comment>
<evidence type="ECO:0000313" key="2">
    <source>
        <dbReference type="Proteomes" id="UP000680815"/>
    </source>
</evidence>